<evidence type="ECO:0000259" key="4">
    <source>
        <dbReference type="PROSITE" id="PS50075"/>
    </source>
</evidence>
<proteinExistence type="predicted"/>
<dbReference type="Gene3D" id="3.30.300.30">
    <property type="match status" value="1"/>
</dbReference>
<dbReference type="InterPro" id="IPR025110">
    <property type="entry name" value="AMP-bd_C"/>
</dbReference>
<dbReference type="PANTHER" id="PTHR45527:SF1">
    <property type="entry name" value="FATTY ACID SYNTHASE"/>
    <property type="match status" value="1"/>
</dbReference>
<dbReference type="InterPro" id="IPR001466">
    <property type="entry name" value="Beta-lactam-related"/>
</dbReference>
<dbReference type="AlphaFoldDB" id="A0A9X1NE18"/>
<name>A0A9X1NE18_9ACTN</name>
<sequence length="908" mass="96838">MTLTTERPRVRGPVASLAACFTEQAARTPQATAVLVGGRRISYADLAAESARRAGALARAGVGPDQVVGVMLGRSEHALAAMLGVWRAGAAYLPIDPALPPDRIDYMLATAGVQVVLTESSLTSRLPEAFTGRTVLIGDSGPEPEPLDDRDLLAYVLFTSGSTGRPKGVQISRRALINLLFSVRARLNAGPGHVWLAATSFSFDISMAELWLPLITGGTVVLATDEQVHDPLALCGLLSSHGVTHLQATPSGWRLLLAAGFGERAVTAITTGEACPRSLAVELSRRVPVLHNLYGPTETTVWSTGWPIPVGSDGGVAIGRPLHNTRAYVLGADLEPVAPGAVGELYLAGDGVARGYARRPDLTAERFVPEPFGRSGARMYWTGDLARMRPDGELECLGRVDHQVKLRGHRIELGEIEECLRRHPEVGDAVVVLKEDPEGDKSLVAYATGGSGLREYLGRELPAYMVPAAVVVLAELPLLPSGKVDRNALPDPSGADYEEAAEHVEARTRTERLIVQLCAETLGRGRISVQEKFSRLGIDSLRIVTLLGAARRAGLKVQLKTLLMSENIEQLAANIDRAPRSLVSFGLRQALEENDVPGASLAVIRDGEIAELSTAGVVTPGGAATTEQTRFHVGSISKHVSACLALRLVDRGLLNLDQDVNMHLRRWPVPGGFGPVTVRHLLANRSGLSPTPSVWYPPSATTPSLIDLLQGKTTEQDDPIRRDSAPESTFQKNGSHWAVLQLLLEDRTRTAFADLADELVFGPLGLTGSTFRHDFDDRPRALGHDAMGQPLDGGWRTRPTTAANGLWSTAADLARIAVDLRHAYRGEPATLLSPGAARQMLTLQHPGSFYGLGTVLDDSEFGHAGEVPGFRAISMTGIESGTGFVALTNSDAGKAVLTSTADLIRSAP</sequence>
<dbReference type="Gene3D" id="3.40.50.980">
    <property type="match status" value="2"/>
</dbReference>
<reference evidence="5" key="1">
    <citation type="submission" date="2021-11" db="EMBL/GenBank/DDBJ databases">
        <title>Streptomyces corallinus and Kineosporia corallina sp. nov., two new coral-derived marine actinobacteria.</title>
        <authorList>
            <person name="Buangrab K."/>
            <person name="Sutthacheep M."/>
            <person name="Yeemin T."/>
            <person name="Harunari E."/>
            <person name="Igarashi Y."/>
            <person name="Sripreechasak P."/>
            <person name="Kanchanasin P."/>
            <person name="Tanasupawat S."/>
            <person name="Phongsopitanun W."/>
        </authorList>
    </citation>
    <scope>NUCLEOTIDE SEQUENCE</scope>
    <source>
        <strain evidence="5">JCM 31032</strain>
    </source>
</reference>
<dbReference type="GO" id="GO:0031177">
    <property type="term" value="F:phosphopantetheine binding"/>
    <property type="evidence" value="ECO:0007669"/>
    <property type="project" value="TreeGrafter"/>
</dbReference>
<comment type="caution">
    <text evidence="5">The sequence shown here is derived from an EMBL/GenBank/DDBJ whole genome shotgun (WGS) entry which is preliminary data.</text>
</comment>
<keyword evidence="3" id="KW-0597">Phosphoprotein</keyword>
<dbReference type="PROSITE" id="PS50075">
    <property type="entry name" value="CARRIER"/>
    <property type="match status" value="1"/>
</dbReference>
<evidence type="ECO:0000256" key="1">
    <source>
        <dbReference type="ARBA" id="ARBA00001957"/>
    </source>
</evidence>
<dbReference type="Pfam" id="PF13193">
    <property type="entry name" value="AMP-binding_C"/>
    <property type="match status" value="1"/>
</dbReference>
<dbReference type="Gene3D" id="1.10.1200.10">
    <property type="entry name" value="ACP-like"/>
    <property type="match status" value="1"/>
</dbReference>
<dbReference type="InterPro" id="IPR012338">
    <property type="entry name" value="Beta-lactam/transpept-like"/>
</dbReference>
<dbReference type="Pfam" id="PF00144">
    <property type="entry name" value="Beta-lactamase"/>
    <property type="match status" value="1"/>
</dbReference>
<dbReference type="FunFam" id="3.40.50.980:FF:000001">
    <property type="entry name" value="Non-ribosomal peptide synthetase"/>
    <property type="match status" value="1"/>
</dbReference>
<dbReference type="SUPFAM" id="SSF56601">
    <property type="entry name" value="beta-lactamase/transpeptidase-like"/>
    <property type="match status" value="1"/>
</dbReference>
<dbReference type="FunFam" id="2.30.38.10:FF:000001">
    <property type="entry name" value="Non-ribosomal peptide synthetase PvdI"/>
    <property type="match status" value="1"/>
</dbReference>
<dbReference type="Gene3D" id="2.30.38.10">
    <property type="entry name" value="Luciferase, Domain 3"/>
    <property type="match status" value="1"/>
</dbReference>
<evidence type="ECO:0000313" key="5">
    <source>
        <dbReference type="EMBL" id="MCD5312031.1"/>
    </source>
</evidence>
<organism evidence="5 6">
    <name type="scientific">Kineosporia babensis</name>
    <dbReference type="NCBI Taxonomy" id="499548"/>
    <lineage>
        <taxon>Bacteria</taxon>
        <taxon>Bacillati</taxon>
        <taxon>Actinomycetota</taxon>
        <taxon>Actinomycetes</taxon>
        <taxon>Kineosporiales</taxon>
        <taxon>Kineosporiaceae</taxon>
        <taxon>Kineosporia</taxon>
    </lineage>
</organism>
<gene>
    <name evidence="5" type="ORF">LR394_14055</name>
</gene>
<dbReference type="CDD" id="cd05930">
    <property type="entry name" value="A_NRPS"/>
    <property type="match status" value="1"/>
</dbReference>
<protein>
    <submittedName>
        <fullName evidence="5">Amino acid adenylation domain-containing protein</fullName>
    </submittedName>
</protein>
<evidence type="ECO:0000256" key="3">
    <source>
        <dbReference type="ARBA" id="ARBA00022553"/>
    </source>
</evidence>
<dbReference type="GO" id="GO:0005737">
    <property type="term" value="C:cytoplasm"/>
    <property type="evidence" value="ECO:0007669"/>
    <property type="project" value="TreeGrafter"/>
</dbReference>
<dbReference type="InterPro" id="IPR009081">
    <property type="entry name" value="PP-bd_ACP"/>
</dbReference>
<dbReference type="FunFam" id="3.30.300.30:FF:000010">
    <property type="entry name" value="Enterobactin synthetase component F"/>
    <property type="match status" value="1"/>
</dbReference>
<dbReference type="NCBIfam" id="TIGR01733">
    <property type="entry name" value="AA-adenyl-dom"/>
    <property type="match status" value="1"/>
</dbReference>
<keyword evidence="2" id="KW-0596">Phosphopantetheine</keyword>
<dbReference type="InterPro" id="IPR006162">
    <property type="entry name" value="Ppantetheine_attach_site"/>
</dbReference>
<dbReference type="PANTHER" id="PTHR45527">
    <property type="entry name" value="NONRIBOSOMAL PEPTIDE SYNTHETASE"/>
    <property type="match status" value="1"/>
</dbReference>
<dbReference type="InterPro" id="IPR045851">
    <property type="entry name" value="AMP-bd_C_sf"/>
</dbReference>
<dbReference type="InterPro" id="IPR010071">
    <property type="entry name" value="AA_adenyl_dom"/>
</dbReference>
<dbReference type="Pfam" id="PF00550">
    <property type="entry name" value="PP-binding"/>
    <property type="match status" value="1"/>
</dbReference>
<dbReference type="InterPro" id="IPR000873">
    <property type="entry name" value="AMP-dep_synth/lig_dom"/>
</dbReference>
<dbReference type="Proteomes" id="UP001138997">
    <property type="component" value="Unassembled WGS sequence"/>
</dbReference>
<accession>A0A9X1NE18</accession>
<dbReference type="Pfam" id="PF00501">
    <property type="entry name" value="AMP-binding"/>
    <property type="match status" value="1"/>
</dbReference>
<evidence type="ECO:0000313" key="6">
    <source>
        <dbReference type="Proteomes" id="UP001138997"/>
    </source>
</evidence>
<dbReference type="GO" id="GO:0044550">
    <property type="term" value="P:secondary metabolite biosynthetic process"/>
    <property type="evidence" value="ECO:0007669"/>
    <property type="project" value="UniProtKB-ARBA"/>
</dbReference>
<dbReference type="EMBL" id="JAJOMB010000006">
    <property type="protein sequence ID" value="MCD5312031.1"/>
    <property type="molecule type" value="Genomic_DNA"/>
</dbReference>
<dbReference type="PROSITE" id="PS00455">
    <property type="entry name" value="AMP_BINDING"/>
    <property type="match status" value="1"/>
</dbReference>
<dbReference type="SUPFAM" id="SSF56801">
    <property type="entry name" value="Acetyl-CoA synthetase-like"/>
    <property type="match status" value="1"/>
</dbReference>
<dbReference type="GO" id="GO:0043041">
    <property type="term" value="P:amino acid activation for nonribosomal peptide biosynthetic process"/>
    <property type="evidence" value="ECO:0007669"/>
    <property type="project" value="TreeGrafter"/>
</dbReference>
<comment type="cofactor">
    <cofactor evidence="1">
        <name>pantetheine 4'-phosphate</name>
        <dbReference type="ChEBI" id="CHEBI:47942"/>
    </cofactor>
</comment>
<keyword evidence="6" id="KW-1185">Reference proteome</keyword>
<dbReference type="InterPro" id="IPR036736">
    <property type="entry name" value="ACP-like_sf"/>
</dbReference>
<dbReference type="SUPFAM" id="SSF47336">
    <property type="entry name" value="ACP-like"/>
    <property type="match status" value="1"/>
</dbReference>
<dbReference type="PROSITE" id="PS00012">
    <property type="entry name" value="PHOSPHOPANTETHEINE"/>
    <property type="match status" value="1"/>
</dbReference>
<evidence type="ECO:0000256" key="2">
    <source>
        <dbReference type="ARBA" id="ARBA00022450"/>
    </source>
</evidence>
<dbReference type="RefSeq" id="WP_231441834.1">
    <property type="nucleotide sequence ID" value="NZ_JAJOMB010000006.1"/>
</dbReference>
<dbReference type="FunFam" id="3.40.50.12780:FF:000012">
    <property type="entry name" value="Non-ribosomal peptide synthetase"/>
    <property type="match status" value="1"/>
</dbReference>
<feature type="domain" description="Carrier" evidence="4">
    <location>
        <begin position="505"/>
        <end position="579"/>
    </location>
</feature>
<dbReference type="Gene3D" id="3.40.710.10">
    <property type="entry name" value="DD-peptidase/beta-lactamase superfamily"/>
    <property type="match status" value="1"/>
</dbReference>
<dbReference type="InterPro" id="IPR020845">
    <property type="entry name" value="AMP-binding_CS"/>
</dbReference>